<sequence>MYGPSLDTVQLYGVREFASAVAAFELCCKKAKEPNNRLKIKQIMGVHSIAGQIEPKLHGEPNRTNKTSEQEIYLCPAGIVSHREGRKARINKSDEIMVVNTPRWVNYPSDLRKRDP</sequence>
<reference evidence="2" key="1">
    <citation type="journal article" date="2010" name="Genome Res.">
        <title>Population genomic sequencing of Coccidioides fungi reveals recent hybridization and transposon control.</title>
        <authorList>
            <person name="Neafsey D.E."/>
            <person name="Barker B.M."/>
            <person name="Sharpton T.J."/>
            <person name="Stajich J.E."/>
            <person name="Park D.J."/>
            <person name="Whiston E."/>
            <person name="Hung C.-Y."/>
            <person name="McMahan C."/>
            <person name="White J."/>
            <person name="Sykes S."/>
            <person name="Heiman D."/>
            <person name="Young S."/>
            <person name="Zeng Q."/>
            <person name="Abouelleil A."/>
            <person name="Aftuck L."/>
            <person name="Bessette D."/>
            <person name="Brown A."/>
            <person name="FitzGerald M."/>
            <person name="Lui A."/>
            <person name="Macdonald J.P."/>
            <person name="Priest M."/>
            <person name="Orbach M.J."/>
            <person name="Galgiani J.N."/>
            <person name="Kirkland T.N."/>
            <person name="Cole G.T."/>
            <person name="Birren B.W."/>
            <person name="Henn M.R."/>
            <person name="Taylor J.W."/>
            <person name="Rounsley S.D."/>
        </authorList>
    </citation>
    <scope>NUCLEOTIDE SEQUENCE [LARGE SCALE GENOMIC DNA]</scope>
    <source>
        <strain evidence="2">RMSCC 3703</strain>
    </source>
</reference>
<dbReference type="EMBL" id="DS268139">
    <property type="protein sequence ID" value="KMU75318.1"/>
    <property type="molecule type" value="Genomic_DNA"/>
</dbReference>
<organism evidence="1 2">
    <name type="scientific">Coccidioides immitis RMSCC 3703</name>
    <dbReference type="NCBI Taxonomy" id="454286"/>
    <lineage>
        <taxon>Eukaryota</taxon>
        <taxon>Fungi</taxon>
        <taxon>Dikarya</taxon>
        <taxon>Ascomycota</taxon>
        <taxon>Pezizomycotina</taxon>
        <taxon>Eurotiomycetes</taxon>
        <taxon>Eurotiomycetidae</taxon>
        <taxon>Onygenales</taxon>
        <taxon>Onygenaceae</taxon>
        <taxon>Coccidioides</taxon>
    </lineage>
</organism>
<evidence type="ECO:0000313" key="1">
    <source>
        <dbReference type="EMBL" id="KMU75318.1"/>
    </source>
</evidence>
<dbReference type="Proteomes" id="UP000054559">
    <property type="component" value="Unassembled WGS sequence"/>
</dbReference>
<protein>
    <submittedName>
        <fullName evidence="1">Uncharacterized protein</fullName>
    </submittedName>
</protein>
<accession>A0A0J8QVI3</accession>
<name>A0A0J8QVI3_COCIT</name>
<gene>
    <name evidence="1" type="ORF">CISG_04737</name>
</gene>
<proteinExistence type="predicted"/>
<dbReference type="AlphaFoldDB" id="A0A0J8QVI3"/>
<evidence type="ECO:0000313" key="2">
    <source>
        <dbReference type="Proteomes" id="UP000054559"/>
    </source>
</evidence>